<evidence type="ECO:0000313" key="4">
    <source>
        <dbReference type="Proteomes" id="UP000515307"/>
    </source>
</evidence>
<keyword evidence="4" id="KW-1185">Reference proteome</keyword>
<reference evidence="4" key="1">
    <citation type="submission" date="2019-10" db="EMBL/GenBank/DDBJ databases">
        <title>Antimicrobial potential of Antarctic Bacteria.</title>
        <authorList>
            <person name="Benaud N."/>
            <person name="Edwards R.J."/>
            <person name="Ferrari B.C."/>
        </authorList>
    </citation>
    <scope>NUCLEOTIDE SEQUENCE [LARGE SCALE GENOMIC DNA]</scope>
    <source>
        <strain evidence="4">NBSH44</strain>
    </source>
</reference>
<accession>A0A7G7BFB0</accession>
<proteinExistence type="predicted"/>
<dbReference type="Gene3D" id="2.20.25.30">
    <property type="match status" value="1"/>
</dbReference>
<dbReference type="AlphaFoldDB" id="A0A7G7BFB0"/>
<dbReference type="EMBL" id="CP045702">
    <property type="protein sequence ID" value="QNE74025.1"/>
    <property type="molecule type" value="Genomic_DNA"/>
</dbReference>
<evidence type="ECO:0000256" key="2">
    <source>
        <dbReference type="ARBA" id="ARBA00023274"/>
    </source>
</evidence>
<name>A0A7G7BFB0_9ACTN</name>
<gene>
    <name evidence="3" type="ORF">F0344_04890</name>
</gene>
<dbReference type="Proteomes" id="UP000515307">
    <property type="component" value="Chromosome"/>
</dbReference>
<keyword evidence="1" id="KW-0689">Ribosomal protein</keyword>
<dbReference type="SUPFAM" id="SSF57829">
    <property type="entry name" value="Zn-binding ribosomal proteins"/>
    <property type="match status" value="1"/>
</dbReference>
<protein>
    <submittedName>
        <fullName evidence="3">Uncharacterized protein</fullName>
    </submittedName>
</protein>
<dbReference type="GO" id="GO:0006412">
    <property type="term" value="P:translation"/>
    <property type="evidence" value="ECO:0007669"/>
    <property type="project" value="InterPro"/>
</dbReference>
<dbReference type="GO" id="GO:0005840">
    <property type="term" value="C:ribosome"/>
    <property type="evidence" value="ECO:0007669"/>
    <property type="project" value="UniProtKB-KW"/>
</dbReference>
<evidence type="ECO:0000256" key="1">
    <source>
        <dbReference type="ARBA" id="ARBA00022980"/>
    </source>
</evidence>
<keyword evidence="2" id="KW-0687">Ribonucleoprotein</keyword>
<dbReference type="InterPro" id="IPR011331">
    <property type="entry name" value="Ribosomal_eL37/eL43"/>
</dbReference>
<evidence type="ECO:0000313" key="3">
    <source>
        <dbReference type="EMBL" id="QNE74025.1"/>
    </source>
</evidence>
<sequence>MFRHQCSECGKTDYRLIAGSVYGCPACNKRVTAGDFQLDEGESIATDSAGYLVILLPA</sequence>
<dbReference type="GO" id="GO:0003735">
    <property type="term" value="F:structural constituent of ribosome"/>
    <property type="evidence" value="ECO:0007669"/>
    <property type="project" value="InterPro"/>
</dbReference>
<dbReference type="RefSeq" id="WP_185297589.1">
    <property type="nucleotide sequence ID" value="NZ_CP045702.1"/>
</dbReference>
<organism evidence="3 4">
    <name type="scientific">Streptomyces finlayi</name>
    <dbReference type="NCBI Taxonomy" id="67296"/>
    <lineage>
        <taxon>Bacteria</taxon>
        <taxon>Bacillati</taxon>
        <taxon>Actinomycetota</taxon>
        <taxon>Actinomycetes</taxon>
        <taxon>Kitasatosporales</taxon>
        <taxon>Streptomycetaceae</taxon>
        <taxon>Streptomyces</taxon>
    </lineage>
</organism>
<dbReference type="GO" id="GO:1990904">
    <property type="term" value="C:ribonucleoprotein complex"/>
    <property type="evidence" value="ECO:0007669"/>
    <property type="project" value="UniProtKB-KW"/>
</dbReference>
<dbReference type="KEGG" id="sfiy:F0344_04890"/>
<dbReference type="InterPro" id="IPR011332">
    <property type="entry name" value="Ribosomal_zn-bd"/>
</dbReference>